<dbReference type="Pfam" id="PF07690">
    <property type="entry name" value="MFS_1"/>
    <property type="match status" value="2"/>
</dbReference>
<evidence type="ECO:0000256" key="2">
    <source>
        <dbReference type="ARBA" id="ARBA00022448"/>
    </source>
</evidence>
<feature type="transmembrane region" description="Helical" evidence="7">
    <location>
        <begin position="70"/>
        <end position="87"/>
    </location>
</feature>
<evidence type="ECO:0000259" key="8">
    <source>
        <dbReference type="PROSITE" id="PS50850"/>
    </source>
</evidence>
<feature type="domain" description="Major facilitator superfamily (MFS) profile" evidence="8">
    <location>
        <begin position="4"/>
        <end position="381"/>
    </location>
</feature>
<dbReference type="GO" id="GO:0022857">
    <property type="term" value="F:transmembrane transporter activity"/>
    <property type="evidence" value="ECO:0007669"/>
    <property type="project" value="InterPro"/>
</dbReference>
<feature type="transmembrane region" description="Helical" evidence="7">
    <location>
        <begin position="93"/>
        <end position="113"/>
    </location>
</feature>
<dbReference type="GO" id="GO:0005886">
    <property type="term" value="C:plasma membrane"/>
    <property type="evidence" value="ECO:0007669"/>
    <property type="project" value="UniProtKB-SubCell"/>
</dbReference>
<evidence type="ECO:0000256" key="6">
    <source>
        <dbReference type="ARBA" id="ARBA00023136"/>
    </source>
</evidence>
<keyword evidence="2" id="KW-0813">Transport</keyword>
<gene>
    <name evidence="9" type="ORF">GH723_08205</name>
</gene>
<feature type="transmembrane region" description="Helical" evidence="7">
    <location>
        <begin position="36"/>
        <end position="58"/>
    </location>
</feature>
<feature type="transmembrane region" description="Helical" evidence="7">
    <location>
        <begin position="134"/>
        <end position="153"/>
    </location>
</feature>
<dbReference type="InterPro" id="IPR020846">
    <property type="entry name" value="MFS_dom"/>
</dbReference>
<dbReference type="AlphaFoldDB" id="A0A5Q2RMF5"/>
<feature type="transmembrane region" description="Helical" evidence="7">
    <location>
        <begin position="236"/>
        <end position="257"/>
    </location>
</feature>
<keyword evidence="4 7" id="KW-0812">Transmembrane</keyword>
<reference evidence="9 10" key="1">
    <citation type="submission" date="2019-11" db="EMBL/GenBank/DDBJ databases">
        <authorList>
            <person name="He Y."/>
        </authorList>
    </citation>
    <scope>NUCLEOTIDE SEQUENCE [LARGE SCALE GENOMIC DNA]</scope>
    <source>
        <strain evidence="9 10">SCSIO 58843</strain>
    </source>
</reference>
<dbReference type="KEGG" id="atq:GH723_08205"/>
<keyword evidence="5 7" id="KW-1133">Transmembrane helix</keyword>
<evidence type="ECO:0000256" key="7">
    <source>
        <dbReference type="SAM" id="Phobius"/>
    </source>
</evidence>
<dbReference type="InterPro" id="IPR050171">
    <property type="entry name" value="MFS_Transporters"/>
</dbReference>
<dbReference type="Proteomes" id="UP000334019">
    <property type="component" value="Chromosome"/>
</dbReference>
<keyword evidence="6 7" id="KW-0472">Membrane</keyword>
<keyword evidence="10" id="KW-1185">Reference proteome</keyword>
<sequence length="390" mass="39386">MRSLVVTVYLPALLFAVGQGAVIPVVALTATDLGATAAMATVVVALRGIGTMVFDVPAGSLVGRIGERRAMAAATALLAVALVGCILSPNAYVFAACMFVMGCGWAVWLLARLSYVSEVMPMHLRGRALSTLGGVQRIGNFIGPLVGAGAIALGGLDGAYLVHIVLAVAGWLVLVSVPDPHATSVPPHAHLPVAQVVRSHRHVFATAGVAAACLGVLRVSRIAIVPLWGERIGLDAAQVSLIFSFSSAVDMTLFYPVGLASDRFGRRAVAVPCLVLLALGFAWVPFTDSVATLAAAGVLMGIGNGLGSGIVMTLGADYAPPGARASFLGVWRLVSDVGQAGGPLVAAATIGLVGLGASSGVVAALGVAGAGIFLVALPPAHDDPEQAERT</sequence>
<evidence type="ECO:0000256" key="3">
    <source>
        <dbReference type="ARBA" id="ARBA00022475"/>
    </source>
</evidence>
<accession>A0A5Q2RMF5</accession>
<dbReference type="SUPFAM" id="SSF103473">
    <property type="entry name" value="MFS general substrate transporter"/>
    <property type="match status" value="1"/>
</dbReference>
<feature type="transmembrane region" description="Helical" evidence="7">
    <location>
        <begin position="203"/>
        <end position="224"/>
    </location>
</feature>
<organism evidence="9 10">
    <name type="scientific">Actinomarinicola tropica</name>
    <dbReference type="NCBI Taxonomy" id="2789776"/>
    <lineage>
        <taxon>Bacteria</taxon>
        <taxon>Bacillati</taxon>
        <taxon>Actinomycetota</taxon>
        <taxon>Acidimicrobiia</taxon>
        <taxon>Acidimicrobiales</taxon>
        <taxon>Iamiaceae</taxon>
        <taxon>Actinomarinicola</taxon>
    </lineage>
</organism>
<feature type="transmembrane region" description="Helical" evidence="7">
    <location>
        <begin position="292"/>
        <end position="316"/>
    </location>
</feature>
<comment type="subcellular location">
    <subcellularLocation>
        <location evidence="1">Cell membrane</location>
        <topology evidence="1">Multi-pass membrane protein</topology>
    </subcellularLocation>
</comment>
<proteinExistence type="predicted"/>
<evidence type="ECO:0000256" key="1">
    <source>
        <dbReference type="ARBA" id="ARBA00004651"/>
    </source>
</evidence>
<dbReference type="InterPro" id="IPR036259">
    <property type="entry name" value="MFS_trans_sf"/>
</dbReference>
<dbReference type="PANTHER" id="PTHR23517">
    <property type="entry name" value="RESISTANCE PROTEIN MDTM, PUTATIVE-RELATED-RELATED"/>
    <property type="match status" value="1"/>
</dbReference>
<feature type="transmembrane region" description="Helical" evidence="7">
    <location>
        <begin position="159"/>
        <end position="177"/>
    </location>
</feature>
<evidence type="ECO:0000313" key="10">
    <source>
        <dbReference type="Proteomes" id="UP000334019"/>
    </source>
</evidence>
<dbReference type="CDD" id="cd17325">
    <property type="entry name" value="MFS_MdtG_SLC18_like"/>
    <property type="match status" value="1"/>
</dbReference>
<feature type="transmembrane region" description="Helical" evidence="7">
    <location>
        <begin position="361"/>
        <end position="380"/>
    </location>
</feature>
<dbReference type="EMBL" id="CP045851">
    <property type="protein sequence ID" value="QGG97033.1"/>
    <property type="molecule type" value="Genomic_DNA"/>
</dbReference>
<evidence type="ECO:0000313" key="9">
    <source>
        <dbReference type="EMBL" id="QGG97033.1"/>
    </source>
</evidence>
<dbReference type="InterPro" id="IPR011701">
    <property type="entry name" value="MFS"/>
</dbReference>
<dbReference type="PROSITE" id="PS50850">
    <property type="entry name" value="MFS"/>
    <property type="match status" value="1"/>
</dbReference>
<protein>
    <submittedName>
        <fullName evidence="9">MFS transporter</fullName>
    </submittedName>
</protein>
<evidence type="ECO:0000256" key="5">
    <source>
        <dbReference type="ARBA" id="ARBA00022989"/>
    </source>
</evidence>
<evidence type="ECO:0000256" key="4">
    <source>
        <dbReference type="ARBA" id="ARBA00022692"/>
    </source>
</evidence>
<keyword evidence="3" id="KW-1003">Cell membrane</keyword>
<feature type="transmembrane region" description="Helical" evidence="7">
    <location>
        <begin position="269"/>
        <end position="286"/>
    </location>
</feature>
<dbReference type="Gene3D" id="1.20.1250.20">
    <property type="entry name" value="MFS general substrate transporter like domains"/>
    <property type="match status" value="2"/>
</dbReference>
<name>A0A5Q2RMF5_9ACTN</name>
<dbReference type="PANTHER" id="PTHR23517:SF3">
    <property type="entry name" value="INTEGRAL MEMBRANE TRANSPORT PROTEIN"/>
    <property type="match status" value="1"/>
</dbReference>